<dbReference type="GO" id="GO:0030288">
    <property type="term" value="C:outer membrane-bounded periplasmic space"/>
    <property type="evidence" value="ECO:0007669"/>
    <property type="project" value="TreeGrafter"/>
</dbReference>
<keyword evidence="6" id="KW-1185">Reference proteome</keyword>
<accession>A0A564SD73</accession>
<feature type="chain" id="PRO_5039761980" evidence="2">
    <location>
        <begin position="34"/>
        <end position="603"/>
    </location>
</feature>
<evidence type="ECO:0000313" key="6">
    <source>
        <dbReference type="Proteomes" id="UP000406184"/>
    </source>
</evidence>
<reference evidence="5 6" key="1">
    <citation type="submission" date="2019-07" db="EMBL/GenBank/DDBJ databases">
        <authorList>
            <person name="Hibberd C M."/>
            <person name="Gehrig L. J."/>
            <person name="Chang H.-W."/>
            <person name="Venkatesh S."/>
        </authorList>
    </citation>
    <scope>NUCLEOTIDE SEQUENCE [LARGE SCALE GENOMIC DNA]</scope>
    <source>
        <strain evidence="5">Faecalibacterium_prausnitzii_JG_BgPS064</strain>
    </source>
</reference>
<dbReference type="Pfam" id="PF00149">
    <property type="entry name" value="Metallophos"/>
    <property type="match status" value="1"/>
</dbReference>
<dbReference type="GO" id="GO:0016788">
    <property type="term" value="F:hydrolase activity, acting on ester bonds"/>
    <property type="evidence" value="ECO:0007669"/>
    <property type="project" value="InterPro"/>
</dbReference>
<keyword evidence="1 2" id="KW-0732">Signal</keyword>
<dbReference type="SUPFAM" id="SSF55816">
    <property type="entry name" value="5'-nucleotidase (syn. UDP-sugar hydrolase), C-terminal domain"/>
    <property type="match status" value="1"/>
</dbReference>
<protein>
    <submittedName>
        <fullName evidence="5">Trifunctional nucleotide phosphoesterase protein YfkN</fullName>
    </submittedName>
</protein>
<name>A0A564SD73_9FIRM</name>
<keyword evidence="2" id="KW-0547">Nucleotide-binding</keyword>
<dbReference type="Proteomes" id="UP000406184">
    <property type="component" value="Unassembled WGS sequence"/>
</dbReference>
<dbReference type="PROSITE" id="PS51318">
    <property type="entry name" value="TAT"/>
    <property type="match status" value="1"/>
</dbReference>
<dbReference type="InterPro" id="IPR006179">
    <property type="entry name" value="5_nucleotidase/apyrase"/>
</dbReference>
<dbReference type="AlphaFoldDB" id="A0A564SD73"/>
<dbReference type="InterPro" id="IPR004843">
    <property type="entry name" value="Calcineurin-like_PHP"/>
</dbReference>
<proteinExistence type="inferred from homology"/>
<evidence type="ECO:0000313" key="5">
    <source>
        <dbReference type="EMBL" id="VUW92540.1"/>
    </source>
</evidence>
<dbReference type="PANTHER" id="PTHR11575:SF6">
    <property type="entry name" value="2',3'-CYCLIC-NUCLEOTIDE 2'-PHOSPHODIESTERASE_3'-NUCLEOTIDASE"/>
    <property type="match status" value="1"/>
</dbReference>
<dbReference type="InterPro" id="IPR029052">
    <property type="entry name" value="Metallo-depent_PP-like"/>
</dbReference>
<dbReference type="GO" id="GO:0000166">
    <property type="term" value="F:nucleotide binding"/>
    <property type="evidence" value="ECO:0007669"/>
    <property type="project" value="UniProtKB-KW"/>
</dbReference>
<evidence type="ECO:0000256" key="1">
    <source>
        <dbReference type="ARBA" id="ARBA00022729"/>
    </source>
</evidence>
<dbReference type="PROSITE" id="PS00785">
    <property type="entry name" value="5_NUCLEOTIDASE_1"/>
    <property type="match status" value="1"/>
</dbReference>
<dbReference type="Gene3D" id="3.60.21.10">
    <property type="match status" value="1"/>
</dbReference>
<dbReference type="PANTHER" id="PTHR11575">
    <property type="entry name" value="5'-NUCLEOTIDASE-RELATED"/>
    <property type="match status" value="1"/>
</dbReference>
<dbReference type="InterPro" id="IPR006311">
    <property type="entry name" value="TAT_signal"/>
</dbReference>
<dbReference type="Pfam" id="PF02872">
    <property type="entry name" value="5_nucleotid_C"/>
    <property type="match status" value="1"/>
</dbReference>
<dbReference type="EMBL" id="CABHMY010000022">
    <property type="protein sequence ID" value="VUW92540.1"/>
    <property type="molecule type" value="Genomic_DNA"/>
</dbReference>
<dbReference type="SUPFAM" id="SSF56300">
    <property type="entry name" value="Metallo-dependent phosphatases"/>
    <property type="match status" value="1"/>
</dbReference>
<dbReference type="InterPro" id="IPR036907">
    <property type="entry name" value="5'-Nucleotdase_C_sf"/>
</dbReference>
<dbReference type="InterPro" id="IPR008334">
    <property type="entry name" value="5'-Nucleotdase_C"/>
</dbReference>
<feature type="domain" description="5'-Nucleotidase C-terminal" evidence="4">
    <location>
        <begin position="357"/>
        <end position="500"/>
    </location>
</feature>
<dbReference type="GO" id="GO:0046872">
    <property type="term" value="F:metal ion binding"/>
    <property type="evidence" value="ECO:0007669"/>
    <property type="project" value="InterPro"/>
</dbReference>
<evidence type="ECO:0000259" key="4">
    <source>
        <dbReference type="Pfam" id="PF02872"/>
    </source>
</evidence>
<dbReference type="PRINTS" id="PR01607">
    <property type="entry name" value="APYRASEFAMLY"/>
</dbReference>
<organism evidence="5 6">
    <name type="scientific">Faecalibacterium prausnitzii</name>
    <dbReference type="NCBI Taxonomy" id="853"/>
    <lineage>
        <taxon>Bacteria</taxon>
        <taxon>Bacillati</taxon>
        <taxon>Bacillota</taxon>
        <taxon>Clostridia</taxon>
        <taxon>Eubacteriales</taxon>
        <taxon>Oscillospiraceae</taxon>
        <taxon>Faecalibacterium</taxon>
    </lineage>
</organism>
<keyword evidence="2" id="KW-0378">Hydrolase</keyword>
<sequence>MEQNKISRRNFLRVAGASATAAAMGGLVPAASAAGIKDLWSMDLQILATSDTHGKFDPWDYAANKADASGSVAQQATAIKENRTKTTLVVDAGDTIQANSAELFLKDDVHPMIAAQNAIGYDVYVTGNHEYNYGMATLEKVLSQQKAKVLTGNVYSPEGKPLADGYTIIKKGGVKIGVIGMVTPNITRWDAKNLEGWTVTNPVDESRKIIDKIKNDVDVIIGVMHMDIDNEYGVYGSGVTDLANACPEFDVIVAAHGHKSIPNKMINGVLVVENKNAGATVSDIHVYLERGLNGKWKVKDRTSENLIIKDYAPDPELTALLAEYDQRAKDDAVTPIGQLVGGDLAPENEIDCLPQAMVQDTALLDFINEVQMYYTDARVSATALTSMTSQMREGTIRKCDMASIYTYQNTLYKLQMNGWQLRQFMEWSAAFFKTWEPGDVTIAFDSSVRYYLYDAFAGVKYDLDISKQPGNRIQNLTWMDGRPVQDDDSFVVAVNNYRATTQLLAYADIFKEGDELPKLLEIDVRGDVGGIRELLGEYIRTVKGGTIEPHVDNNWKLVGNNWNAADHEKAVKLLREGKLALSENADSRTLPGKAITTADIAAF</sequence>
<feature type="domain" description="Calcineurin-like phosphoesterase" evidence="3">
    <location>
        <begin position="45"/>
        <end position="259"/>
    </location>
</feature>
<comment type="similarity">
    <text evidence="2">Belongs to the 5'-nucleotidase family.</text>
</comment>
<gene>
    <name evidence="5" type="primary">yfkN</name>
    <name evidence="5" type="ORF">FPPS064S07_01990</name>
</gene>
<evidence type="ECO:0000259" key="3">
    <source>
        <dbReference type="Pfam" id="PF00149"/>
    </source>
</evidence>
<dbReference type="Gene3D" id="3.90.780.10">
    <property type="entry name" value="5'-Nucleotidase, C-terminal domain"/>
    <property type="match status" value="1"/>
</dbReference>
<dbReference type="RefSeq" id="WP_158397888.1">
    <property type="nucleotide sequence ID" value="NZ_CABHMY010000022.1"/>
</dbReference>
<dbReference type="InterPro" id="IPR006146">
    <property type="entry name" value="5'-Nucleotdase_CS"/>
</dbReference>
<feature type="signal peptide" evidence="2">
    <location>
        <begin position="1"/>
        <end position="33"/>
    </location>
</feature>
<evidence type="ECO:0000256" key="2">
    <source>
        <dbReference type="RuleBase" id="RU362119"/>
    </source>
</evidence>
<dbReference type="GO" id="GO:0009166">
    <property type="term" value="P:nucleotide catabolic process"/>
    <property type="evidence" value="ECO:0007669"/>
    <property type="project" value="InterPro"/>
</dbReference>